<dbReference type="Gene3D" id="1.10.238.160">
    <property type="match status" value="1"/>
</dbReference>
<organism evidence="1 2">
    <name type="scientific">Pseudomonas lactucae</name>
    <dbReference type="NCBI Taxonomy" id="2813360"/>
    <lineage>
        <taxon>Bacteria</taxon>
        <taxon>Pseudomonadati</taxon>
        <taxon>Pseudomonadota</taxon>
        <taxon>Gammaproteobacteria</taxon>
        <taxon>Pseudomonadales</taxon>
        <taxon>Pseudomonadaceae</taxon>
        <taxon>Pseudomonas</taxon>
    </lineage>
</organism>
<dbReference type="AlphaFoldDB" id="A0A9X0Y8V1"/>
<name>A0A9X0Y8V1_9PSED</name>
<gene>
    <name evidence="1" type="ORF">JWR99_01330</name>
</gene>
<proteinExistence type="predicted"/>
<evidence type="ECO:0000313" key="1">
    <source>
        <dbReference type="EMBL" id="MBN2974702.1"/>
    </source>
</evidence>
<reference evidence="1 2" key="2">
    <citation type="journal article" date="2023" name="Plant Pathol.">
        <title>Dismantling and reorganizing Pseudomonas marginalis sensu#lato.</title>
        <authorList>
            <person name="Sawada H."/>
            <person name="Fujikawa T."/>
            <person name="Satou M."/>
        </authorList>
    </citation>
    <scope>NUCLEOTIDE SEQUENCE [LARGE SCALE GENOMIC DNA]</scope>
    <source>
        <strain evidence="1 2">MAFF 301381</strain>
    </source>
</reference>
<dbReference type="PANTHER" id="PTHR36154:SF1">
    <property type="entry name" value="DNA-BINDING TRANSCRIPTIONAL ACTIVATOR ALPA"/>
    <property type="match status" value="1"/>
</dbReference>
<comment type="caution">
    <text evidence="1">The sequence shown here is derived from an EMBL/GenBank/DDBJ whole genome shotgun (WGS) entry which is preliminary data.</text>
</comment>
<sequence>MANATDQIPHRKFIKLNQVKELSSLSTSEIYRRISVGKFPKQVSLGPKCVVWIEAEIFSWLDACVVDSRGEAA</sequence>
<dbReference type="EMBL" id="JAFHKJ010000008">
    <property type="protein sequence ID" value="MBN2974702.1"/>
    <property type="molecule type" value="Genomic_DNA"/>
</dbReference>
<accession>A0A9X0Y8V1</accession>
<dbReference type="Proteomes" id="UP001154860">
    <property type="component" value="Unassembled WGS sequence"/>
</dbReference>
<dbReference type="InterPro" id="IPR010260">
    <property type="entry name" value="AlpA"/>
</dbReference>
<dbReference type="PANTHER" id="PTHR36154">
    <property type="entry name" value="DNA-BINDING TRANSCRIPTIONAL ACTIVATOR ALPA"/>
    <property type="match status" value="1"/>
</dbReference>
<dbReference type="RefSeq" id="WP_205490264.1">
    <property type="nucleotide sequence ID" value="NZ_JAFHKI010000066.1"/>
</dbReference>
<dbReference type="Pfam" id="PF05930">
    <property type="entry name" value="Phage_AlpA"/>
    <property type="match status" value="1"/>
</dbReference>
<reference evidence="1 2" key="1">
    <citation type="journal article" date="2021" name="Int. J. Syst. Evol. Microbiol.">
        <title>Pseudomonas lactucae sp. nov., a pathogen causing bacterial rot of lettuce in Japan.</title>
        <authorList>
            <person name="Sawada H."/>
            <person name="Fujikawa T."/>
            <person name="Satou M."/>
        </authorList>
    </citation>
    <scope>NUCLEOTIDE SEQUENCE [LARGE SCALE GENOMIC DNA]</scope>
    <source>
        <strain evidence="1 2">MAFF 301381</strain>
    </source>
</reference>
<protein>
    <submittedName>
        <fullName evidence="1">AlpA family phage regulatory protein</fullName>
    </submittedName>
</protein>
<keyword evidence="2" id="KW-1185">Reference proteome</keyword>
<evidence type="ECO:0000313" key="2">
    <source>
        <dbReference type="Proteomes" id="UP001154860"/>
    </source>
</evidence>
<dbReference type="InterPro" id="IPR052931">
    <property type="entry name" value="Prophage_regulatory_activator"/>
</dbReference>